<dbReference type="SMART" id="SM00326">
    <property type="entry name" value="SH3"/>
    <property type="match status" value="1"/>
</dbReference>
<accession>A0A196S8U1</accession>
<protein>
    <recommendedName>
        <fullName evidence="4">SH3 domain-containing protein</fullName>
    </recommendedName>
</protein>
<dbReference type="EMBL" id="LXWW01000543">
    <property type="protein sequence ID" value="OAO12507.1"/>
    <property type="molecule type" value="Genomic_DNA"/>
</dbReference>
<dbReference type="InterPro" id="IPR001452">
    <property type="entry name" value="SH3_domain"/>
</dbReference>
<dbReference type="AlphaFoldDB" id="A0A196S8U1"/>
<gene>
    <name evidence="5" type="ORF">AV274_5862</name>
</gene>
<keyword evidence="1 2" id="KW-0728">SH3 domain</keyword>
<dbReference type="OrthoDB" id="443981at2759"/>
<dbReference type="SUPFAM" id="SSF50044">
    <property type="entry name" value="SH3-domain"/>
    <property type="match status" value="1"/>
</dbReference>
<dbReference type="PRINTS" id="PR00452">
    <property type="entry name" value="SH3DOMAIN"/>
</dbReference>
<feature type="region of interest" description="Disordered" evidence="3">
    <location>
        <begin position="537"/>
        <end position="597"/>
    </location>
</feature>
<dbReference type="CDD" id="cd06093">
    <property type="entry name" value="PX_domain"/>
    <property type="match status" value="1"/>
</dbReference>
<sequence length="610" mass="69558">MFWVIALYSFTGEFVEELSFSKGDSMLVFDCVKDTEWWRAETVNGRIGTIPCNYVKKQSPDPAFECFSTNAGVTLMDIIQFESDEDKPMCNHNSCFAFSICGKGEFIFQLKHDDFEKIHSIIAEHYPAFPIPSLPSPNDSRAVYKSRVYEFFQFLSDHPIVTPFIVDWTRRLHQVAVSPFPGWKVVCHTSYIPSPSEETPFHEPLIPIHQNDLFTLVDSRDGVFLEVENDFAHGWCSLHHCEIVFEDIDVFEHFNLSRFFPFCLPSSQGLELLHRDRLFQQSFFLNERFGVHPVVGDTVLLFVQCFLWNSIRGYMYNIASKTKHPLSHVIGESECDIITEAIDTCLLGMVQGEKKLVVVHCSKGVPKEVLFFLSNCRDYYVGYFLEIRRIQKNDQLLPSPSKLSLNPVARYPATPTRLLHLGRYIQNVIQSNLLTPSPPSLEDSTLLSHSLTTASSRITPTPRYTFHRMLPVIPSAFPGQPSLIPNDSSITQYVVITHEGVGVDLAENLSVHNDARTTSRASSVMLDLTGDHPSFHEDSFYQSTSRPHRSSHHHTHSHFSQSSHRRRRNRANESVGEQVQEFSDESRTVEGLSESTSVVDETVPFLSRRV</sequence>
<reference evidence="5 6" key="1">
    <citation type="submission" date="2016-05" db="EMBL/GenBank/DDBJ databases">
        <title>Nuclear genome of Blastocystis sp. subtype 1 NandII.</title>
        <authorList>
            <person name="Gentekaki E."/>
            <person name="Curtis B."/>
            <person name="Stairs C."/>
            <person name="Eme L."/>
            <person name="Herman E."/>
            <person name="Klimes V."/>
            <person name="Arias M.C."/>
            <person name="Elias M."/>
            <person name="Hilliou F."/>
            <person name="Klute M."/>
            <person name="Malik S.-B."/>
            <person name="Pightling A."/>
            <person name="Rachubinski R."/>
            <person name="Salas D."/>
            <person name="Schlacht A."/>
            <person name="Suga H."/>
            <person name="Archibald J."/>
            <person name="Ball S.G."/>
            <person name="Clark G."/>
            <person name="Dacks J."/>
            <person name="Van Der Giezen M."/>
            <person name="Tsaousis A."/>
            <person name="Roger A."/>
        </authorList>
    </citation>
    <scope>NUCLEOTIDE SEQUENCE [LARGE SCALE GENOMIC DNA]</scope>
    <source>
        <strain evidence="6">ATCC 50177 / NandII</strain>
    </source>
</reference>
<dbReference type="PROSITE" id="PS50002">
    <property type="entry name" value="SH3"/>
    <property type="match status" value="1"/>
</dbReference>
<evidence type="ECO:0000313" key="6">
    <source>
        <dbReference type="Proteomes" id="UP000078348"/>
    </source>
</evidence>
<evidence type="ECO:0000256" key="1">
    <source>
        <dbReference type="ARBA" id="ARBA00022443"/>
    </source>
</evidence>
<feature type="compositionally biased region" description="Basic residues" evidence="3">
    <location>
        <begin position="546"/>
        <end position="569"/>
    </location>
</feature>
<evidence type="ECO:0000313" key="5">
    <source>
        <dbReference type="EMBL" id="OAO12507.1"/>
    </source>
</evidence>
<evidence type="ECO:0000259" key="4">
    <source>
        <dbReference type="PROSITE" id="PS50002"/>
    </source>
</evidence>
<feature type="domain" description="SH3" evidence="4">
    <location>
        <begin position="1"/>
        <end position="60"/>
    </location>
</feature>
<proteinExistence type="predicted"/>
<dbReference type="Proteomes" id="UP000078348">
    <property type="component" value="Unassembled WGS sequence"/>
</dbReference>
<evidence type="ECO:0000256" key="3">
    <source>
        <dbReference type="SAM" id="MobiDB-lite"/>
    </source>
</evidence>
<dbReference type="Pfam" id="PF00018">
    <property type="entry name" value="SH3_1"/>
    <property type="match status" value="1"/>
</dbReference>
<name>A0A196S8U1_BLAHN</name>
<organism evidence="5 6">
    <name type="scientific">Blastocystis sp. subtype 1 (strain ATCC 50177 / NandII)</name>
    <dbReference type="NCBI Taxonomy" id="478820"/>
    <lineage>
        <taxon>Eukaryota</taxon>
        <taxon>Sar</taxon>
        <taxon>Stramenopiles</taxon>
        <taxon>Bigyra</taxon>
        <taxon>Opalozoa</taxon>
        <taxon>Opalinata</taxon>
        <taxon>Blastocystidae</taxon>
        <taxon>Blastocystis</taxon>
    </lineage>
</organism>
<keyword evidence="6" id="KW-1185">Reference proteome</keyword>
<dbReference type="Gene3D" id="2.30.30.40">
    <property type="entry name" value="SH3 Domains"/>
    <property type="match status" value="1"/>
</dbReference>
<dbReference type="STRING" id="478820.A0A196S8U1"/>
<evidence type="ECO:0000256" key="2">
    <source>
        <dbReference type="PROSITE-ProRule" id="PRU00192"/>
    </source>
</evidence>
<comment type="caution">
    <text evidence="5">The sequence shown here is derived from an EMBL/GenBank/DDBJ whole genome shotgun (WGS) entry which is preliminary data.</text>
</comment>
<dbReference type="InterPro" id="IPR036028">
    <property type="entry name" value="SH3-like_dom_sf"/>
</dbReference>